<dbReference type="CDD" id="cd03443">
    <property type="entry name" value="PaaI_thioesterase"/>
    <property type="match status" value="1"/>
</dbReference>
<dbReference type="InterPro" id="IPR039298">
    <property type="entry name" value="ACOT13"/>
</dbReference>
<comment type="similarity">
    <text evidence="1">Belongs to the thioesterase PaaI family.</text>
</comment>
<reference evidence="4 5" key="1">
    <citation type="submission" date="2019-03" db="EMBL/GenBank/DDBJ databases">
        <title>Sequencing the genomes of 1000 actinobacteria strains.</title>
        <authorList>
            <person name="Klenk H.-P."/>
        </authorList>
    </citation>
    <scope>NUCLEOTIDE SEQUENCE [LARGE SCALE GENOMIC DNA]</scope>
    <source>
        <strain evidence="4 5">DSM 44969</strain>
    </source>
</reference>
<dbReference type="PANTHER" id="PTHR21660">
    <property type="entry name" value="THIOESTERASE SUPERFAMILY MEMBER-RELATED"/>
    <property type="match status" value="1"/>
</dbReference>
<dbReference type="Pfam" id="PF03061">
    <property type="entry name" value="4HBT"/>
    <property type="match status" value="1"/>
</dbReference>
<dbReference type="PANTHER" id="PTHR21660:SF1">
    <property type="entry name" value="ACYL-COENZYME A THIOESTERASE 13"/>
    <property type="match status" value="1"/>
</dbReference>
<dbReference type="InterPro" id="IPR029069">
    <property type="entry name" value="HotDog_dom_sf"/>
</dbReference>
<evidence type="ECO:0000313" key="4">
    <source>
        <dbReference type="EMBL" id="TCK22943.1"/>
    </source>
</evidence>
<keyword evidence="5" id="KW-1185">Reference proteome</keyword>
<dbReference type="EMBL" id="SMFZ01000002">
    <property type="protein sequence ID" value="TCK22943.1"/>
    <property type="molecule type" value="Genomic_DNA"/>
</dbReference>
<dbReference type="NCBIfam" id="TIGR00369">
    <property type="entry name" value="unchar_dom_1"/>
    <property type="match status" value="1"/>
</dbReference>
<name>A0A4R1HP81_PSEEN</name>
<feature type="domain" description="Thioesterase" evidence="3">
    <location>
        <begin position="192"/>
        <end position="265"/>
    </location>
</feature>
<evidence type="ECO:0000313" key="5">
    <source>
        <dbReference type="Proteomes" id="UP000295560"/>
    </source>
</evidence>
<dbReference type="SUPFAM" id="SSF54637">
    <property type="entry name" value="Thioesterase/thiol ester dehydrase-isomerase"/>
    <property type="match status" value="2"/>
</dbReference>
<dbReference type="OrthoDB" id="3572167at2"/>
<accession>A0A4R1HP81</accession>
<evidence type="ECO:0000256" key="1">
    <source>
        <dbReference type="ARBA" id="ARBA00008324"/>
    </source>
</evidence>
<evidence type="ECO:0000259" key="3">
    <source>
        <dbReference type="Pfam" id="PF03061"/>
    </source>
</evidence>
<dbReference type="Proteomes" id="UP000295560">
    <property type="component" value="Unassembled WGS sequence"/>
</dbReference>
<protein>
    <submittedName>
        <fullName evidence="4">Uncharacterized protein (TIGR00369 family)</fullName>
    </submittedName>
</protein>
<keyword evidence="2" id="KW-0378">Hydrolase</keyword>
<sequence>MTATEAAPLPPSGPDRLFRVGPLRPTGPTTVEASMRCGPWTVGPDGRPGLASLCVLLDAVLGQATIAGRPEGMWPVTTEMTVDLTGAVPDEGEVTVRAWVIGSAGHSIVARGDMLGPDGSLIGVATEWGRLIPEVPDVGADDPGSDVVPPGGDAAAVLGAYVVVGAPARAAGEVRPTLTLPGSPALANERDTMHGGILATAAELAAVAVVPGSRDRPMATGSLHVTYLRPALMDGPTTVRTDVVHQGRSFAVVRSDVRNAAGKLAAAATVTRRALD</sequence>
<gene>
    <name evidence="4" type="ORF">EV378_6954</name>
</gene>
<proteinExistence type="inferred from homology"/>
<organism evidence="4 5">
    <name type="scientific">Pseudonocardia endophytica</name>
    <dbReference type="NCBI Taxonomy" id="401976"/>
    <lineage>
        <taxon>Bacteria</taxon>
        <taxon>Bacillati</taxon>
        <taxon>Actinomycetota</taxon>
        <taxon>Actinomycetes</taxon>
        <taxon>Pseudonocardiales</taxon>
        <taxon>Pseudonocardiaceae</taxon>
        <taxon>Pseudonocardia</taxon>
    </lineage>
</organism>
<dbReference type="GO" id="GO:0047617">
    <property type="term" value="F:fatty acyl-CoA hydrolase activity"/>
    <property type="evidence" value="ECO:0007669"/>
    <property type="project" value="InterPro"/>
</dbReference>
<dbReference type="InterPro" id="IPR003736">
    <property type="entry name" value="PAAI_dom"/>
</dbReference>
<evidence type="ECO:0000256" key="2">
    <source>
        <dbReference type="ARBA" id="ARBA00022801"/>
    </source>
</evidence>
<dbReference type="RefSeq" id="WP_132432142.1">
    <property type="nucleotide sequence ID" value="NZ_SMFZ01000002.1"/>
</dbReference>
<comment type="caution">
    <text evidence="4">The sequence shown here is derived from an EMBL/GenBank/DDBJ whole genome shotgun (WGS) entry which is preliminary data.</text>
</comment>
<dbReference type="AlphaFoldDB" id="A0A4R1HP81"/>
<dbReference type="Gene3D" id="3.10.129.10">
    <property type="entry name" value="Hotdog Thioesterase"/>
    <property type="match status" value="2"/>
</dbReference>
<dbReference type="InterPro" id="IPR006683">
    <property type="entry name" value="Thioestr_dom"/>
</dbReference>